<evidence type="ECO:0000313" key="2">
    <source>
        <dbReference type="Proteomes" id="UP000717996"/>
    </source>
</evidence>
<name>A0A9P7C002_RHIOR</name>
<organism evidence="1 2">
    <name type="scientific">Rhizopus oryzae</name>
    <name type="common">Mucormycosis agent</name>
    <name type="synonym">Rhizopus arrhizus var. delemar</name>
    <dbReference type="NCBI Taxonomy" id="64495"/>
    <lineage>
        <taxon>Eukaryota</taxon>
        <taxon>Fungi</taxon>
        <taxon>Fungi incertae sedis</taxon>
        <taxon>Mucoromycota</taxon>
        <taxon>Mucoromycotina</taxon>
        <taxon>Mucoromycetes</taxon>
        <taxon>Mucorales</taxon>
        <taxon>Mucorineae</taxon>
        <taxon>Rhizopodaceae</taxon>
        <taxon>Rhizopus</taxon>
    </lineage>
</organism>
<reference evidence="1" key="1">
    <citation type="journal article" date="2020" name="Microb. Genom.">
        <title>Genetic diversity of clinical and environmental Mucorales isolates obtained from an investigation of mucormycosis cases among solid organ transplant recipients.</title>
        <authorList>
            <person name="Nguyen M.H."/>
            <person name="Kaul D."/>
            <person name="Muto C."/>
            <person name="Cheng S.J."/>
            <person name="Richter R.A."/>
            <person name="Bruno V.M."/>
            <person name="Liu G."/>
            <person name="Beyhan S."/>
            <person name="Sundermann A.J."/>
            <person name="Mounaud S."/>
            <person name="Pasculle A.W."/>
            <person name="Nierman W.C."/>
            <person name="Driscoll E."/>
            <person name="Cumbie R."/>
            <person name="Clancy C.J."/>
            <person name="Dupont C.L."/>
        </authorList>
    </citation>
    <scope>NUCLEOTIDE SEQUENCE</scope>
    <source>
        <strain evidence="1">GL16</strain>
    </source>
</reference>
<sequence length="118" mass="14391">MFIEKPYHQELYVQAFANSFYLRKILVKRFEEIKSTARQIERWVSSDGLWGKKTTRRIENVPVESRLLWFQREHSQAVYAALKEQRYDNNWLRPEIEIRRISYDTLPVNQPEDQDTEK</sequence>
<gene>
    <name evidence="1" type="ORF">G6F51_013813</name>
</gene>
<dbReference type="Proteomes" id="UP000717996">
    <property type="component" value="Unassembled WGS sequence"/>
</dbReference>
<protein>
    <submittedName>
        <fullName evidence="1">Uncharacterized protein</fullName>
    </submittedName>
</protein>
<proteinExistence type="predicted"/>
<dbReference type="EMBL" id="JAANIT010006538">
    <property type="protein sequence ID" value="KAG1530531.1"/>
    <property type="molecule type" value="Genomic_DNA"/>
</dbReference>
<accession>A0A9P7C002</accession>
<dbReference type="AlphaFoldDB" id="A0A9P7C002"/>
<comment type="caution">
    <text evidence="1">The sequence shown here is derived from an EMBL/GenBank/DDBJ whole genome shotgun (WGS) entry which is preliminary data.</text>
</comment>
<evidence type="ECO:0000313" key="1">
    <source>
        <dbReference type="EMBL" id="KAG1530531.1"/>
    </source>
</evidence>